<organism evidence="6 7">
    <name type="scientific">Sphingobium jiangsuense</name>
    <dbReference type="NCBI Taxonomy" id="870476"/>
    <lineage>
        <taxon>Bacteria</taxon>
        <taxon>Pseudomonadati</taxon>
        <taxon>Pseudomonadota</taxon>
        <taxon>Alphaproteobacteria</taxon>
        <taxon>Sphingomonadales</taxon>
        <taxon>Sphingomonadaceae</taxon>
        <taxon>Sphingobium</taxon>
    </lineage>
</organism>
<proteinExistence type="inferred from homology"/>
<dbReference type="RefSeq" id="WP_188071385.1">
    <property type="nucleotide sequence ID" value="NZ_BSPS01000070.1"/>
</dbReference>
<dbReference type="FunFam" id="3.40.50.720:FF:000084">
    <property type="entry name" value="Short-chain dehydrogenase reductase"/>
    <property type="match status" value="1"/>
</dbReference>
<dbReference type="InterPro" id="IPR057326">
    <property type="entry name" value="KR_dom"/>
</dbReference>
<dbReference type="Gene3D" id="3.40.50.720">
    <property type="entry name" value="NAD(P)-binding Rossmann-like Domain"/>
    <property type="match status" value="1"/>
</dbReference>
<evidence type="ECO:0000313" key="7">
    <source>
        <dbReference type="Proteomes" id="UP000571950"/>
    </source>
</evidence>
<dbReference type="Proteomes" id="UP000571950">
    <property type="component" value="Unassembled WGS sequence"/>
</dbReference>
<dbReference type="PRINTS" id="PR00080">
    <property type="entry name" value="SDRFAMILY"/>
</dbReference>
<feature type="domain" description="Ketoreductase" evidence="5">
    <location>
        <begin position="9"/>
        <end position="181"/>
    </location>
</feature>
<comment type="catalytic activity">
    <reaction evidence="3">
        <text>2,5-dichlorocyclohexa-2,5-dien-1,4-diol + NAD(+) = 2,5-dichlorohydroquinone + NADH + H(+)</text>
        <dbReference type="Rhea" id="RHEA:15741"/>
        <dbReference type="ChEBI" id="CHEBI:15378"/>
        <dbReference type="ChEBI" id="CHEBI:27545"/>
        <dbReference type="ChEBI" id="CHEBI:28975"/>
        <dbReference type="ChEBI" id="CHEBI:57540"/>
        <dbReference type="ChEBI" id="CHEBI:57945"/>
    </reaction>
</comment>
<keyword evidence="7" id="KW-1185">Reference proteome</keyword>
<evidence type="ECO:0000256" key="1">
    <source>
        <dbReference type="ARBA" id="ARBA00006484"/>
    </source>
</evidence>
<dbReference type="PANTHER" id="PTHR42760:SF133">
    <property type="entry name" value="3-OXOACYL-[ACYL-CARRIER-PROTEIN] REDUCTASE"/>
    <property type="match status" value="1"/>
</dbReference>
<dbReference type="GO" id="GO:0048038">
    <property type="term" value="F:quinone binding"/>
    <property type="evidence" value="ECO:0007669"/>
    <property type="project" value="TreeGrafter"/>
</dbReference>
<dbReference type="AlphaFoldDB" id="A0A7W6BLA6"/>
<dbReference type="GO" id="GO:0006633">
    <property type="term" value="P:fatty acid biosynthetic process"/>
    <property type="evidence" value="ECO:0007669"/>
    <property type="project" value="TreeGrafter"/>
</dbReference>
<evidence type="ECO:0000256" key="3">
    <source>
        <dbReference type="ARBA" id="ARBA00051383"/>
    </source>
</evidence>
<evidence type="ECO:0000313" key="6">
    <source>
        <dbReference type="EMBL" id="MBB3925840.1"/>
    </source>
</evidence>
<dbReference type="InterPro" id="IPR036291">
    <property type="entry name" value="NAD(P)-bd_dom_sf"/>
</dbReference>
<dbReference type="PANTHER" id="PTHR42760">
    <property type="entry name" value="SHORT-CHAIN DEHYDROGENASES/REDUCTASES FAMILY MEMBER"/>
    <property type="match status" value="1"/>
</dbReference>
<comment type="caution">
    <text evidence="6">The sequence shown here is derived from an EMBL/GenBank/DDBJ whole genome shotgun (WGS) entry which is preliminary data.</text>
</comment>
<keyword evidence="2" id="KW-0560">Oxidoreductase</keyword>
<dbReference type="PRINTS" id="PR00081">
    <property type="entry name" value="GDHRDH"/>
</dbReference>
<dbReference type="SUPFAM" id="SSF51735">
    <property type="entry name" value="NAD(P)-binding Rossmann-fold domains"/>
    <property type="match status" value="1"/>
</dbReference>
<dbReference type="CDD" id="cd05233">
    <property type="entry name" value="SDR_c"/>
    <property type="match status" value="1"/>
</dbReference>
<sequence>MGAVDLTGKVALVTGASAGLGRQFAQTLARTGAAVVLTARRTERLDELVAAIAAEGGKAVAQPLDLRDPAAIVAAFDAAEKAFGTVDILINNAGIADANFAARLSLETIDAVIDTNFRAPFLTATEMARRLIAAERPGRIVNLSSVGAFTYAPTSSAALYSATKAGIKRLTETLAIEWAKFHINVNAIAPGMFLSEMTEGYLDRVGDGVKKFWPRGRFGQPDYLDSTLLYLVDPASHFVTGTCIIVDDGQMNR</sequence>
<evidence type="ECO:0000259" key="5">
    <source>
        <dbReference type="SMART" id="SM00822"/>
    </source>
</evidence>
<dbReference type="Pfam" id="PF00106">
    <property type="entry name" value="adh_short"/>
    <property type="match status" value="1"/>
</dbReference>
<dbReference type="GO" id="GO:0016616">
    <property type="term" value="F:oxidoreductase activity, acting on the CH-OH group of donors, NAD or NADP as acceptor"/>
    <property type="evidence" value="ECO:0007669"/>
    <property type="project" value="TreeGrafter"/>
</dbReference>
<reference evidence="6 7" key="1">
    <citation type="submission" date="2020-08" db="EMBL/GenBank/DDBJ databases">
        <title>Genomic Encyclopedia of Type Strains, Phase IV (KMG-IV): sequencing the most valuable type-strain genomes for metagenomic binning, comparative biology and taxonomic classification.</title>
        <authorList>
            <person name="Goeker M."/>
        </authorList>
    </citation>
    <scope>NUCLEOTIDE SEQUENCE [LARGE SCALE GENOMIC DNA]</scope>
    <source>
        <strain evidence="6 7">DSM 26189</strain>
    </source>
</reference>
<evidence type="ECO:0000256" key="4">
    <source>
        <dbReference type="RuleBase" id="RU000363"/>
    </source>
</evidence>
<protein>
    <submittedName>
        <fullName evidence="6">NAD(P)-dependent dehydrogenase (Short-subunit alcohol dehydrogenase family)</fullName>
    </submittedName>
</protein>
<gene>
    <name evidence="6" type="ORF">GGR43_001555</name>
</gene>
<evidence type="ECO:0000256" key="2">
    <source>
        <dbReference type="ARBA" id="ARBA00023002"/>
    </source>
</evidence>
<dbReference type="InterPro" id="IPR002347">
    <property type="entry name" value="SDR_fam"/>
</dbReference>
<accession>A0A7W6BLA6</accession>
<dbReference type="SMART" id="SM00822">
    <property type="entry name" value="PKS_KR"/>
    <property type="match status" value="1"/>
</dbReference>
<name>A0A7W6BLA6_9SPHN</name>
<comment type="similarity">
    <text evidence="1 4">Belongs to the short-chain dehydrogenases/reductases (SDR) family.</text>
</comment>
<dbReference type="EMBL" id="JACIDT010000004">
    <property type="protein sequence ID" value="MBB3925840.1"/>
    <property type="molecule type" value="Genomic_DNA"/>
</dbReference>